<dbReference type="AlphaFoldDB" id="A0A6J4SX91"/>
<gene>
    <name evidence="2" type="ORF">AVDCRST_MAG44-1201</name>
</gene>
<accession>A0A6J4SX91</accession>
<proteinExistence type="predicted"/>
<keyword evidence="1" id="KW-1133">Transmembrane helix</keyword>
<organism evidence="2">
    <name type="scientific">uncultured Sphingomonas sp</name>
    <dbReference type="NCBI Taxonomy" id="158754"/>
    <lineage>
        <taxon>Bacteria</taxon>
        <taxon>Pseudomonadati</taxon>
        <taxon>Pseudomonadota</taxon>
        <taxon>Alphaproteobacteria</taxon>
        <taxon>Sphingomonadales</taxon>
        <taxon>Sphingomonadaceae</taxon>
        <taxon>Sphingomonas</taxon>
        <taxon>environmental samples</taxon>
    </lineage>
</organism>
<sequence>MRTRSTRAGGFFLTFFILGGLVAGVVIGNPMQGVLIGTAAGVALALLSWLIDRRRAG</sequence>
<reference evidence="2" key="1">
    <citation type="submission" date="2020-02" db="EMBL/GenBank/DDBJ databases">
        <authorList>
            <person name="Meier V. D."/>
        </authorList>
    </citation>
    <scope>NUCLEOTIDE SEQUENCE</scope>
    <source>
        <strain evidence="2">AVDCRST_MAG44</strain>
    </source>
</reference>
<keyword evidence="1" id="KW-0472">Membrane</keyword>
<evidence type="ECO:0000313" key="2">
    <source>
        <dbReference type="EMBL" id="CAA9508059.1"/>
    </source>
</evidence>
<protein>
    <submittedName>
        <fullName evidence="2">Uncharacterized protein</fullName>
    </submittedName>
</protein>
<evidence type="ECO:0000256" key="1">
    <source>
        <dbReference type="SAM" id="Phobius"/>
    </source>
</evidence>
<dbReference type="EMBL" id="CADCVY010000081">
    <property type="protein sequence ID" value="CAA9508059.1"/>
    <property type="molecule type" value="Genomic_DNA"/>
</dbReference>
<keyword evidence="1" id="KW-0812">Transmembrane</keyword>
<name>A0A6J4SX91_9SPHN</name>
<feature type="transmembrane region" description="Helical" evidence="1">
    <location>
        <begin position="34"/>
        <end position="51"/>
    </location>
</feature>